<dbReference type="VEuPathDB" id="FungiDB:MSYG_1268"/>
<gene>
    <name evidence="2" type="ORF">MSYG_1268</name>
</gene>
<dbReference type="AlphaFoldDB" id="A0A1M8A3C3"/>
<feature type="transmembrane region" description="Helical" evidence="1">
    <location>
        <begin position="12"/>
        <end position="31"/>
    </location>
</feature>
<dbReference type="EMBL" id="LT671822">
    <property type="protein sequence ID" value="SHO76929.1"/>
    <property type="molecule type" value="Genomic_DNA"/>
</dbReference>
<dbReference type="OMA" id="HVTCSTI"/>
<accession>A0A1M8A3C3</accession>
<feature type="transmembrane region" description="Helical" evidence="1">
    <location>
        <begin position="118"/>
        <end position="141"/>
    </location>
</feature>
<feature type="transmembrane region" description="Helical" evidence="1">
    <location>
        <begin position="43"/>
        <end position="67"/>
    </location>
</feature>
<evidence type="ECO:0000313" key="2">
    <source>
        <dbReference type="EMBL" id="SHO76929.1"/>
    </source>
</evidence>
<proteinExistence type="predicted"/>
<dbReference type="Proteomes" id="UP000186303">
    <property type="component" value="Chromosome 2"/>
</dbReference>
<sequence length="158" mass="17041">MPSATYTLSYLNVFWLLHVIAELPLGILAFLDPAAIPLAHPSGSTLLLIQLLGAMLLTSSICALLCFGLPDYMPGKRAVAIQLLLFHGIVSAVFMRLPDGVVTFQLPAKLLELLPWLGMYRMPIWIAAVHGCIAVLATGWWQATLPQVQAVAAHAKSA</sequence>
<dbReference type="OrthoDB" id="2550823at2759"/>
<reference evidence="3" key="1">
    <citation type="journal article" date="2017" name="Nucleic Acids Res.">
        <title>Proteogenomics produces comprehensive and highly accurate protein-coding gene annotation in a complete genome assembly of Malassezia sympodialis.</title>
        <authorList>
            <person name="Zhu Y."/>
            <person name="Engstroem P.G."/>
            <person name="Tellgren-Roth C."/>
            <person name="Baudo C.D."/>
            <person name="Kennell J.C."/>
            <person name="Sun S."/>
            <person name="Billmyre R.B."/>
            <person name="Schroeder M.S."/>
            <person name="Andersson A."/>
            <person name="Holm T."/>
            <person name="Sigurgeirsson B."/>
            <person name="Wu G."/>
            <person name="Sankaranarayanan S.R."/>
            <person name="Siddharthan R."/>
            <person name="Sanyal K."/>
            <person name="Lundeberg J."/>
            <person name="Nystedt B."/>
            <person name="Boekhout T."/>
            <person name="Dawson T.L. Jr."/>
            <person name="Heitman J."/>
            <person name="Scheynius A."/>
            <person name="Lehtioe J."/>
        </authorList>
    </citation>
    <scope>NUCLEOTIDE SEQUENCE [LARGE SCALE GENOMIC DNA]</scope>
    <source>
        <strain evidence="3">ATCC 42132</strain>
    </source>
</reference>
<evidence type="ECO:0000256" key="1">
    <source>
        <dbReference type="SAM" id="Phobius"/>
    </source>
</evidence>
<evidence type="ECO:0000313" key="3">
    <source>
        <dbReference type="Proteomes" id="UP000186303"/>
    </source>
</evidence>
<feature type="transmembrane region" description="Helical" evidence="1">
    <location>
        <begin position="79"/>
        <end position="98"/>
    </location>
</feature>
<dbReference type="STRING" id="1230383.A0A1M8A3C3"/>
<keyword evidence="1" id="KW-0812">Transmembrane</keyword>
<keyword evidence="3" id="KW-1185">Reference proteome</keyword>
<organism evidence="2 3">
    <name type="scientific">Malassezia sympodialis (strain ATCC 42132)</name>
    <name type="common">Atopic eczema-associated yeast</name>
    <dbReference type="NCBI Taxonomy" id="1230383"/>
    <lineage>
        <taxon>Eukaryota</taxon>
        <taxon>Fungi</taxon>
        <taxon>Dikarya</taxon>
        <taxon>Basidiomycota</taxon>
        <taxon>Ustilaginomycotina</taxon>
        <taxon>Malasseziomycetes</taxon>
        <taxon>Malasseziales</taxon>
        <taxon>Malasseziaceae</taxon>
        <taxon>Malassezia</taxon>
    </lineage>
</organism>
<keyword evidence="1" id="KW-0472">Membrane</keyword>
<name>A0A1M8A3C3_MALS4</name>
<keyword evidence="1" id="KW-1133">Transmembrane helix</keyword>
<protein>
    <submittedName>
        <fullName evidence="2">Uncharacterized protein</fullName>
    </submittedName>
</protein>